<proteinExistence type="predicted"/>
<dbReference type="EMBL" id="QYUO01000001">
    <property type="protein sequence ID" value="RJF97336.1"/>
    <property type="molecule type" value="Genomic_DNA"/>
</dbReference>
<evidence type="ECO:0000256" key="1">
    <source>
        <dbReference type="SAM" id="MobiDB-lite"/>
    </source>
</evidence>
<evidence type="ECO:0000313" key="4">
    <source>
        <dbReference type="Proteomes" id="UP000265955"/>
    </source>
</evidence>
<feature type="signal peptide" evidence="2">
    <location>
        <begin position="1"/>
        <end position="19"/>
    </location>
</feature>
<keyword evidence="2" id="KW-0732">Signal</keyword>
<reference evidence="4" key="1">
    <citation type="submission" date="2018-09" db="EMBL/GenBank/DDBJ databases">
        <authorList>
            <person name="Zhu H."/>
        </authorList>
    </citation>
    <scope>NUCLEOTIDE SEQUENCE [LARGE SCALE GENOMIC DNA]</scope>
    <source>
        <strain evidence="4">K1R23-30</strain>
    </source>
</reference>
<feature type="compositionally biased region" description="Basic and acidic residues" evidence="1">
    <location>
        <begin position="70"/>
        <end position="97"/>
    </location>
</feature>
<accession>A0A3A3FMV7</accession>
<evidence type="ECO:0000256" key="2">
    <source>
        <dbReference type="SAM" id="SignalP"/>
    </source>
</evidence>
<protein>
    <recommendedName>
        <fullName evidence="5">Lipoprotein</fullName>
    </recommendedName>
</protein>
<gene>
    <name evidence="3" type="ORF">D3871_01400</name>
</gene>
<dbReference type="Proteomes" id="UP000265955">
    <property type="component" value="Unassembled WGS sequence"/>
</dbReference>
<dbReference type="RefSeq" id="WP_119767287.1">
    <property type="nucleotide sequence ID" value="NZ_QYUO01000001.1"/>
</dbReference>
<comment type="caution">
    <text evidence="3">The sequence shown here is derived from an EMBL/GenBank/DDBJ whole genome shotgun (WGS) entry which is preliminary data.</text>
</comment>
<name>A0A3A3FMV7_9BURK</name>
<organism evidence="3 4">
    <name type="scientific">Noviherbaspirillum saxi</name>
    <dbReference type="NCBI Taxonomy" id="2320863"/>
    <lineage>
        <taxon>Bacteria</taxon>
        <taxon>Pseudomonadati</taxon>
        <taxon>Pseudomonadota</taxon>
        <taxon>Betaproteobacteria</taxon>
        <taxon>Burkholderiales</taxon>
        <taxon>Oxalobacteraceae</taxon>
        <taxon>Noviherbaspirillum</taxon>
    </lineage>
</organism>
<evidence type="ECO:0008006" key="5">
    <source>
        <dbReference type="Google" id="ProtNLM"/>
    </source>
</evidence>
<feature type="region of interest" description="Disordered" evidence="1">
    <location>
        <begin position="44"/>
        <end position="97"/>
    </location>
</feature>
<dbReference type="OrthoDB" id="8780577at2"/>
<evidence type="ECO:0000313" key="3">
    <source>
        <dbReference type="EMBL" id="RJF97336.1"/>
    </source>
</evidence>
<feature type="chain" id="PRO_5017179937" description="Lipoprotein" evidence="2">
    <location>
        <begin position="20"/>
        <end position="97"/>
    </location>
</feature>
<dbReference type="PROSITE" id="PS51257">
    <property type="entry name" value="PROKAR_LIPOPROTEIN"/>
    <property type="match status" value="1"/>
</dbReference>
<keyword evidence="4" id="KW-1185">Reference proteome</keyword>
<dbReference type="AlphaFoldDB" id="A0A3A3FMV7"/>
<sequence length="97" mass="10151">MKNFLLALLGGLLSTACLAQSAGKTEPTFPAPIDPGISIAPDKSMKAPSNSGIVVVPPKTDPGAVVTPPRHVDPKMDDATSDIDRKNAEESRNKKSK</sequence>